<keyword evidence="2" id="KW-1185">Reference proteome</keyword>
<evidence type="ECO:0000313" key="1">
    <source>
        <dbReference type="EMBL" id="KAI4384199.1"/>
    </source>
</evidence>
<evidence type="ECO:0000313" key="2">
    <source>
        <dbReference type="Proteomes" id="UP001057402"/>
    </source>
</evidence>
<comment type="caution">
    <text evidence="1">The sequence shown here is derived from an EMBL/GenBank/DDBJ whole genome shotgun (WGS) entry which is preliminary data.</text>
</comment>
<dbReference type="Proteomes" id="UP001057402">
    <property type="component" value="Chromosome 2"/>
</dbReference>
<dbReference type="EMBL" id="CM042881">
    <property type="protein sequence ID" value="KAI4384199.1"/>
    <property type="molecule type" value="Genomic_DNA"/>
</dbReference>
<reference evidence="2" key="1">
    <citation type="journal article" date="2023" name="Front. Plant Sci.">
        <title>Chromosomal-level genome assembly of Melastoma candidum provides insights into trichome evolution.</title>
        <authorList>
            <person name="Zhong Y."/>
            <person name="Wu W."/>
            <person name="Sun C."/>
            <person name="Zou P."/>
            <person name="Liu Y."/>
            <person name="Dai S."/>
            <person name="Zhou R."/>
        </authorList>
    </citation>
    <scope>NUCLEOTIDE SEQUENCE [LARGE SCALE GENOMIC DNA]</scope>
</reference>
<proteinExistence type="predicted"/>
<accession>A0ACB9S2X0</accession>
<sequence length="424" mass="44469">MVHSPPPHLTDAAVDNFHVDAPVDNFDVHSPPPPVIVDMVVSPLVRLPTVPTSAAVRPPTAPPVTADMMVSPLVRPLTASISVAVHPPTAPISDAVHPPAAPISDAELAAAADEESGRVLHEFVPYKEDLPPAVDPPLPQMVHSPPPHLTDATVGSFHVDAPVNNFDVHSPPPPVIVDMVISPLVRLPTAPTSAVVHPPTAHPVIADMVVSSLVRPPTTPISVAVYPPTAPISAAERAAAADEESGRELPEFVAYTEDLPPAVDPLLPQMVPLVRPPTTPISVVVCPPTAPISAAERAAAADEESGQELPEFVAYTEDLPPAVDPLLPQMVRSPPLHLTDAAVDIFHVDAPVDNFDMHSPPPPVIVDMVVYPLVRLPTAPTSTSVRPPTAPPVTADMVVSPLVRPRTAHFSVAVRPPTAPIYAA</sequence>
<gene>
    <name evidence="1" type="ORF">MLD38_002384</name>
</gene>
<organism evidence="1 2">
    <name type="scientific">Melastoma candidum</name>
    <dbReference type="NCBI Taxonomy" id="119954"/>
    <lineage>
        <taxon>Eukaryota</taxon>
        <taxon>Viridiplantae</taxon>
        <taxon>Streptophyta</taxon>
        <taxon>Embryophyta</taxon>
        <taxon>Tracheophyta</taxon>
        <taxon>Spermatophyta</taxon>
        <taxon>Magnoliopsida</taxon>
        <taxon>eudicotyledons</taxon>
        <taxon>Gunneridae</taxon>
        <taxon>Pentapetalae</taxon>
        <taxon>rosids</taxon>
        <taxon>malvids</taxon>
        <taxon>Myrtales</taxon>
        <taxon>Melastomataceae</taxon>
        <taxon>Melastomatoideae</taxon>
        <taxon>Melastomateae</taxon>
        <taxon>Melastoma</taxon>
    </lineage>
</organism>
<protein>
    <submittedName>
        <fullName evidence="1">Uncharacterized protein</fullName>
    </submittedName>
</protein>
<name>A0ACB9S2X0_9MYRT</name>